<proteinExistence type="predicted"/>
<keyword evidence="3" id="KW-0560">Oxidoreductase</keyword>
<dbReference type="Gene3D" id="1.20.245.10">
    <property type="entry name" value="Lipoxygenase-1, Domain 5"/>
    <property type="match status" value="1"/>
</dbReference>
<accession>A0AAE0SMJ4</accession>
<dbReference type="PROSITE" id="PS00081">
    <property type="entry name" value="LIPOXYGENASE_2"/>
    <property type="match status" value="1"/>
</dbReference>
<dbReference type="AlphaFoldDB" id="A0AAE0SMJ4"/>
<organism evidence="5 6">
    <name type="scientific">Potamilus streckersoni</name>
    <dbReference type="NCBI Taxonomy" id="2493646"/>
    <lineage>
        <taxon>Eukaryota</taxon>
        <taxon>Metazoa</taxon>
        <taxon>Spiralia</taxon>
        <taxon>Lophotrochozoa</taxon>
        <taxon>Mollusca</taxon>
        <taxon>Bivalvia</taxon>
        <taxon>Autobranchia</taxon>
        <taxon>Heteroconchia</taxon>
        <taxon>Palaeoheterodonta</taxon>
        <taxon>Unionida</taxon>
        <taxon>Unionoidea</taxon>
        <taxon>Unionidae</taxon>
        <taxon>Ambleminae</taxon>
        <taxon>Lampsilini</taxon>
        <taxon>Potamilus</taxon>
    </lineage>
</organism>
<evidence type="ECO:0000313" key="6">
    <source>
        <dbReference type="Proteomes" id="UP001195483"/>
    </source>
</evidence>
<keyword evidence="2" id="KW-0223">Dioxygenase</keyword>
<dbReference type="GO" id="GO:0046872">
    <property type="term" value="F:metal ion binding"/>
    <property type="evidence" value="ECO:0007669"/>
    <property type="project" value="UniProtKB-KW"/>
</dbReference>
<dbReference type="PANTHER" id="PTHR11771">
    <property type="entry name" value="LIPOXYGENASE"/>
    <property type="match status" value="1"/>
</dbReference>
<dbReference type="SUPFAM" id="SSF48484">
    <property type="entry name" value="Lipoxigenase"/>
    <property type="match status" value="1"/>
</dbReference>
<sequence>MLRPLLEGYTLQQVIDAKRLFICDLKILEGIKHKEGLHVCVPIALFLVNRNHELVPIAIQLYQQKGPTNPVFLPTDSPYTWMLAKMWYNNADAAYHQSLSHLGFTHLLMEGIAIITHRNLSQSHPVHKLLAPHFLYLIAINVRALEFLVAPNGWIDKTMNTGTAGLLDLVEKGIKSWRMDVHGTLPEDLKRRGVYNQNVLPGYHFRDDALLLYDAINKYVAKYTQLYYDTPEKITGDWELHSWREEMTKPRDQGGCGLQGVPGENSKFTTVDHIIQTLTCIIYTCSVAHAATNFPQYDEYAFPPNYPALMRGKPPSSKEPLTEQDVINNLPDKPTTMDIMIVTKILSSRGTKHLGDFEVQYMFEPKALKVVEEFRKELAEISITIKERNNQRNPPYPYLDPDLVPNSISI</sequence>
<dbReference type="GO" id="GO:0016702">
    <property type="term" value="F:oxidoreductase activity, acting on single donors with incorporation of molecular oxygen, incorporation of two atoms of oxygen"/>
    <property type="evidence" value="ECO:0007669"/>
    <property type="project" value="InterPro"/>
</dbReference>
<gene>
    <name evidence="5" type="ORF">CHS0354_024902</name>
</gene>
<dbReference type="InterPro" id="IPR013819">
    <property type="entry name" value="LipOase_C"/>
</dbReference>
<evidence type="ECO:0000256" key="2">
    <source>
        <dbReference type="ARBA" id="ARBA00022964"/>
    </source>
</evidence>
<protein>
    <recommendedName>
        <fullName evidence="4">Lipoxygenase domain-containing protein</fullName>
    </recommendedName>
</protein>
<reference evidence="5" key="2">
    <citation type="journal article" date="2021" name="Genome Biol. Evol.">
        <title>Developing a high-quality reference genome for a parasitic bivalve with doubly uniparental inheritance (Bivalvia: Unionida).</title>
        <authorList>
            <person name="Smith C.H."/>
        </authorList>
    </citation>
    <scope>NUCLEOTIDE SEQUENCE</scope>
    <source>
        <strain evidence="5">CHS0354</strain>
        <tissue evidence="5">Mantle</tissue>
    </source>
</reference>
<dbReference type="PRINTS" id="PR00087">
    <property type="entry name" value="LIPOXYGENASE"/>
</dbReference>
<evidence type="ECO:0000256" key="3">
    <source>
        <dbReference type="ARBA" id="ARBA00023002"/>
    </source>
</evidence>
<dbReference type="Proteomes" id="UP001195483">
    <property type="component" value="Unassembled WGS sequence"/>
</dbReference>
<dbReference type="InterPro" id="IPR036226">
    <property type="entry name" value="LipOase_C_sf"/>
</dbReference>
<dbReference type="InterPro" id="IPR000907">
    <property type="entry name" value="LipOase"/>
</dbReference>
<evidence type="ECO:0000313" key="5">
    <source>
        <dbReference type="EMBL" id="KAK3594461.1"/>
    </source>
</evidence>
<reference evidence="5" key="3">
    <citation type="submission" date="2023-05" db="EMBL/GenBank/DDBJ databases">
        <authorList>
            <person name="Smith C.H."/>
        </authorList>
    </citation>
    <scope>NUCLEOTIDE SEQUENCE</scope>
    <source>
        <strain evidence="5">CHS0354</strain>
        <tissue evidence="5">Mantle</tissue>
    </source>
</reference>
<dbReference type="Pfam" id="PF00305">
    <property type="entry name" value="Lipoxygenase"/>
    <property type="match status" value="1"/>
</dbReference>
<evidence type="ECO:0000259" key="4">
    <source>
        <dbReference type="PROSITE" id="PS51393"/>
    </source>
</evidence>
<keyword evidence="6" id="KW-1185">Reference proteome</keyword>
<dbReference type="EMBL" id="JAEAOA010001474">
    <property type="protein sequence ID" value="KAK3594461.1"/>
    <property type="molecule type" value="Genomic_DNA"/>
</dbReference>
<dbReference type="InterPro" id="IPR020834">
    <property type="entry name" value="LipOase_CS"/>
</dbReference>
<dbReference type="Gene3D" id="3.10.450.60">
    <property type="match status" value="1"/>
</dbReference>
<dbReference type="PROSITE" id="PS51393">
    <property type="entry name" value="LIPOXYGENASE_3"/>
    <property type="match status" value="1"/>
</dbReference>
<dbReference type="GO" id="GO:0034440">
    <property type="term" value="P:lipid oxidation"/>
    <property type="evidence" value="ECO:0007669"/>
    <property type="project" value="InterPro"/>
</dbReference>
<evidence type="ECO:0000256" key="1">
    <source>
        <dbReference type="ARBA" id="ARBA00022723"/>
    </source>
</evidence>
<comment type="caution">
    <text evidence="5">The sequence shown here is derived from an EMBL/GenBank/DDBJ whole genome shotgun (WGS) entry which is preliminary data.</text>
</comment>
<feature type="domain" description="Lipoxygenase" evidence="4">
    <location>
        <begin position="1"/>
        <end position="410"/>
    </location>
</feature>
<keyword evidence="1" id="KW-0479">Metal-binding</keyword>
<name>A0AAE0SMJ4_9BIVA</name>
<reference evidence="5" key="1">
    <citation type="journal article" date="2021" name="Genome Biol. Evol.">
        <title>A High-Quality Reference Genome for a Parasitic Bivalve with Doubly Uniparental Inheritance (Bivalvia: Unionida).</title>
        <authorList>
            <person name="Smith C.H."/>
        </authorList>
    </citation>
    <scope>NUCLEOTIDE SEQUENCE</scope>
    <source>
        <strain evidence="5">CHS0354</strain>
    </source>
</reference>